<proteinExistence type="predicted"/>
<organism evidence="1 2">
    <name type="scientific">Phytophthora nicotianae P1569</name>
    <dbReference type="NCBI Taxonomy" id="1317065"/>
    <lineage>
        <taxon>Eukaryota</taxon>
        <taxon>Sar</taxon>
        <taxon>Stramenopiles</taxon>
        <taxon>Oomycota</taxon>
        <taxon>Peronosporomycetes</taxon>
        <taxon>Peronosporales</taxon>
        <taxon>Peronosporaceae</taxon>
        <taxon>Phytophthora</taxon>
    </lineage>
</organism>
<name>V9FRH7_PHYNI</name>
<evidence type="ECO:0000313" key="2">
    <source>
        <dbReference type="Proteomes" id="UP000018721"/>
    </source>
</evidence>
<keyword evidence="2" id="KW-1185">Reference proteome</keyword>
<comment type="caution">
    <text evidence="1">The sequence shown here is derived from an EMBL/GenBank/DDBJ whole genome shotgun (WGS) entry which is preliminary data.</text>
</comment>
<accession>V9FRH7</accession>
<sequence length="52" mass="5628">MRPCTSARSRIRRISGVSWPARTSTGSATSTRALWAPSTRAMWPGSSMANSM</sequence>
<protein>
    <submittedName>
        <fullName evidence="1">Uncharacterized protein</fullName>
    </submittedName>
</protein>
<dbReference type="AlphaFoldDB" id="V9FRH7"/>
<evidence type="ECO:0000313" key="1">
    <source>
        <dbReference type="EMBL" id="ETI53007.1"/>
    </source>
</evidence>
<dbReference type="EMBL" id="ANIZ01000745">
    <property type="protein sequence ID" value="ETI53007.1"/>
    <property type="molecule type" value="Genomic_DNA"/>
</dbReference>
<reference evidence="1 2" key="1">
    <citation type="submission" date="2013-11" db="EMBL/GenBank/DDBJ databases">
        <title>The Genome Sequence of Phytophthora parasitica P1569.</title>
        <authorList>
            <consortium name="The Broad Institute Genomics Platform"/>
            <person name="Russ C."/>
            <person name="Tyler B."/>
            <person name="Panabieres F."/>
            <person name="Shan W."/>
            <person name="Tripathy S."/>
            <person name="Grunwald N."/>
            <person name="Machado M."/>
            <person name="Johnson C.S."/>
            <person name="Arredondo F."/>
            <person name="Hong C."/>
            <person name="Coffey M."/>
            <person name="Young S.K."/>
            <person name="Zeng Q."/>
            <person name="Gargeya S."/>
            <person name="Fitzgerald M."/>
            <person name="Abouelleil A."/>
            <person name="Alvarado L."/>
            <person name="Chapman S.B."/>
            <person name="Gainer-Dewar J."/>
            <person name="Goldberg J."/>
            <person name="Griggs A."/>
            <person name="Gujja S."/>
            <person name="Hansen M."/>
            <person name="Howarth C."/>
            <person name="Imamovic A."/>
            <person name="Ireland A."/>
            <person name="Larimer J."/>
            <person name="McCowan C."/>
            <person name="Murphy C."/>
            <person name="Pearson M."/>
            <person name="Poon T.W."/>
            <person name="Priest M."/>
            <person name="Roberts A."/>
            <person name="Saif S."/>
            <person name="Shea T."/>
            <person name="Sykes S."/>
            <person name="Wortman J."/>
            <person name="Nusbaum C."/>
            <person name="Birren B."/>
        </authorList>
    </citation>
    <scope>NUCLEOTIDE SEQUENCE [LARGE SCALE GENOMIC DNA]</scope>
    <source>
        <strain evidence="1 2">P1569</strain>
    </source>
</reference>
<dbReference type="Proteomes" id="UP000018721">
    <property type="component" value="Unassembled WGS sequence"/>
</dbReference>
<dbReference type="HOGENOM" id="CLU_3091506_0_0_1"/>
<gene>
    <name evidence="1" type="ORF">F443_03989</name>
</gene>